<name>A0A8T0V204_PANVG</name>
<comment type="caution">
    <text evidence="1">The sequence shown here is derived from an EMBL/GenBank/DDBJ whole genome shotgun (WGS) entry which is preliminary data.</text>
</comment>
<dbReference type="Proteomes" id="UP000823388">
    <property type="component" value="Chromosome 3K"/>
</dbReference>
<organism evidence="1 2">
    <name type="scientific">Panicum virgatum</name>
    <name type="common">Blackwell switchgrass</name>
    <dbReference type="NCBI Taxonomy" id="38727"/>
    <lineage>
        <taxon>Eukaryota</taxon>
        <taxon>Viridiplantae</taxon>
        <taxon>Streptophyta</taxon>
        <taxon>Embryophyta</taxon>
        <taxon>Tracheophyta</taxon>
        <taxon>Spermatophyta</taxon>
        <taxon>Magnoliopsida</taxon>
        <taxon>Liliopsida</taxon>
        <taxon>Poales</taxon>
        <taxon>Poaceae</taxon>
        <taxon>PACMAD clade</taxon>
        <taxon>Panicoideae</taxon>
        <taxon>Panicodae</taxon>
        <taxon>Paniceae</taxon>
        <taxon>Panicinae</taxon>
        <taxon>Panicum</taxon>
        <taxon>Panicum sect. Hiantes</taxon>
    </lineage>
</organism>
<evidence type="ECO:0000313" key="1">
    <source>
        <dbReference type="EMBL" id="KAG2626209.1"/>
    </source>
</evidence>
<gene>
    <name evidence="1" type="ORF">PVAP13_3KG329200</name>
</gene>
<reference evidence="1" key="1">
    <citation type="submission" date="2020-05" db="EMBL/GenBank/DDBJ databases">
        <title>WGS assembly of Panicum virgatum.</title>
        <authorList>
            <person name="Lovell J.T."/>
            <person name="Jenkins J."/>
            <person name="Shu S."/>
            <person name="Juenger T.E."/>
            <person name="Schmutz J."/>
        </authorList>
    </citation>
    <scope>NUCLEOTIDE SEQUENCE</scope>
    <source>
        <strain evidence="1">AP13</strain>
    </source>
</reference>
<proteinExistence type="predicted"/>
<dbReference type="AlphaFoldDB" id="A0A8T0V204"/>
<sequence>MVRSSRRLEFLAAACMAVRAYAYRLSNCKGTLHCFLAVMTTSCRANNSDLVARAARISCDDLAWALSHLRHRGIRFRPWFRVVSPTAWERAMVSKMHIRVAMRRLAMARVKRPW</sequence>
<accession>A0A8T0V204</accession>
<dbReference type="EMBL" id="CM029041">
    <property type="protein sequence ID" value="KAG2626209.1"/>
    <property type="molecule type" value="Genomic_DNA"/>
</dbReference>
<protein>
    <submittedName>
        <fullName evidence="1">Uncharacterized protein</fullName>
    </submittedName>
</protein>
<keyword evidence="2" id="KW-1185">Reference proteome</keyword>
<evidence type="ECO:0000313" key="2">
    <source>
        <dbReference type="Proteomes" id="UP000823388"/>
    </source>
</evidence>